<proteinExistence type="predicted"/>
<name>C5BVJ4_BEUC1</name>
<keyword evidence="1" id="KW-0812">Transmembrane</keyword>
<reference evidence="2 3" key="1">
    <citation type="journal article" date="2009" name="Stand. Genomic Sci.">
        <title>Complete genome sequence of Beutenbergia cavernae type strain (HKI 0122).</title>
        <authorList>
            <person name="Land M."/>
            <person name="Pukall R."/>
            <person name="Abt B."/>
            <person name="Goker M."/>
            <person name="Rohde M."/>
            <person name="Glavina Del Rio T."/>
            <person name="Tice H."/>
            <person name="Copeland A."/>
            <person name="Cheng J.F."/>
            <person name="Lucas S."/>
            <person name="Chen F."/>
            <person name="Nolan M."/>
            <person name="Bruce D."/>
            <person name="Goodwin L."/>
            <person name="Pitluck S."/>
            <person name="Ivanova N."/>
            <person name="Mavromatis K."/>
            <person name="Ovchinnikova G."/>
            <person name="Pati A."/>
            <person name="Chen A."/>
            <person name="Palaniappan K."/>
            <person name="Hauser L."/>
            <person name="Chang Y.J."/>
            <person name="Jefferies C.C."/>
            <person name="Saunders E."/>
            <person name="Brettin T."/>
            <person name="Detter J.C."/>
            <person name="Han C."/>
            <person name="Chain P."/>
            <person name="Bristow J."/>
            <person name="Eisen J.A."/>
            <person name="Markowitz V."/>
            <person name="Hugenholtz P."/>
            <person name="Kyrpides N.C."/>
            <person name="Klenk H.P."/>
            <person name="Lapidus A."/>
        </authorList>
    </citation>
    <scope>NUCLEOTIDE SEQUENCE [LARGE SCALE GENOMIC DNA]</scope>
    <source>
        <strain evidence="3">ATCC BAA-8 / DSM 12333 / NBRC 16432</strain>
    </source>
</reference>
<feature type="transmembrane region" description="Helical" evidence="1">
    <location>
        <begin position="86"/>
        <end position="108"/>
    </location>
</feature>
<evidence type="ECO:0000313" key="3">
    <source>
        <dbReference type="Proteomes" id="UP000007962"/>
    </source>
</evidence>
<evidence type="ECO:0000256" key="1">
    <source>
        <dbReference type="SAM" id="Phobius"/>
    </source>
</evidence>
<accession>C5BVJ4</accession>
<feature type="transmembrane region" description="Helical" evidence="1">
    <location>
        <begin position="32"/>
        <end position="53"/>
    </location>
</feature>
<keyword evidence="1" id="KW-1133">Transmembrane helix</keyword>
<dbReference type="EMBL" id="CP001618">
    <property type="protein sequence ID" value="ACQ78434.1"/>
    <property type="molecule type" value="Genomic_DNA"/>
</dbReference>
<gene>
    <name evidence="2" type="ordered locus">Bcav_0169</name>
</gene>
<dbReference type="HOGENOM" id="CLU_2092013_0_0_11"/>
<protein>
    <submittedName>
        <fullName evidence="2">Uncharacterized protein</fullName>
    </submittedName>
</protein>
<evidence type="ECO:0000313" key="2">
    <source>
        <dbReference type="EMBL" id="ACQ78434.1"/>
    </source>
</evidence>
<sequence>MVLTAASAALLGGGALLAPLLGDSQLRVVRDLAHASGVMQVVALGAFAAIASFRPILGRVLRIPGIAVGALALVALPALVVHAGTAVLLAARVAFLAWALAAAVALAFRTRLRRIT</sequence>
<feature type="transmembrane region" description="Helical" evidence="1">
    <location>
        <begin position="60"/>
        <end position="80"/>
    </location>
</feature>
<dbReference type="KEGG" id="bcv:Bcav_0169"/>
<organism evidence="2 3">
    <name type="scientific">Beutenbergia cavernae (strain ATCC BAA-8 / DSM 12333 / CCUG 43141 / JCM 11478 / NBRC 16432 / NCIMB 13614 / HKI 0122)</name>
    <dbReference type="NCBI Taxonomy" id="471853"/>
    <lineage>
        <taxon>Bacteria</taxon>
        <taxon>Bacillati</taxon>
        <taxon>Actinomycetota</taxon>
        <taxon>Actinomycetes</taxon>
        <taxon>Micrococcales</taxon>
        <taxon>Beutenbergiaceae</taxon>
        <taxon>Beutenbergia</taxon>
    </lineage>
</organism>
<dbReference type="AlphaFoldDB" id="C5BVJ4"/>
<dbReference type="Proteomes" id="UP000007962">
    <property type="component" value="Chromosome"/>
</dbReference>
<keyword evidence="3" id="KW-1185">Reference proteome</keyword>
<keyword evidence="1" id="KW-0472">Membrane</keyword>